<dbReference type="InterPro" id="IPR002831">
    <property type="entry name" value="Tscrpt_reg_TrmB_N"/>
</dbReference>
<evidence type="ECO:0000259" key="1">
    <source>
        <dbReference type="Pfam" id="PF01978"/>
    </source>
</evidence>
<dbReference type="InterPro" id="IPR051797">
    <property type="entry name" value="TrmB-like"/>
</dbReference>
<dbReference type="Gene3D" id="1.10.10.10">
    <property type="entry name" value="Winged helix-like DNA-binding domain superfamily/Winged helix DNA-binding domain"/>
    <property type="match status" value="1"/>
</dbReference>
<dbReference type="PANTHER" id="PTHR34293">
    <property type="entry name" value="HTH-TYPE TRANSCRIPTIONAL REGULATOR TRMBL2"/>
    <property type="match status" value="1"/>
</dbReference>
<organism evidence="2 3">
    <name type="scientific">Candidatus Magasanikbacteria bacterium GW2011_GWA2_56_11</name>
    <dbReference type="NCBI Taxonomy" id="1619044"/>
    <lineage>
        <taxon>Bacteria</taxon>
        <taxon>Candidatus Magasanikiibacteriota</taxon>
    </lineage>
</organism>
<dbReference type="Pfam" id="PF01978">
    <property type="entry name" value="TrmB"/>
    <property type="match status" value="1"/>
</dbReference>
<evidence type="ECO:0000313" key="2">
    <source>
        <dbReference type="EMBL" id="KKW42099.1"/>
    </source>
</evidence>
<proteinExistence type="predicted"/>
<reference evidence="2 3" key="1">
    <citation type="journal article" date="2015" name="Nature">
        <title>rRNA introns, odd ribosomes, and small enigmatic genomes across a large radiation of phyla.</title>
        <authorList>
            <person name="Brown C.T."/>
            <person name="Hug L.A."/>
            <person name="Thomas B.C."/>
            <person name="Sharon I."/>
            <person name="Castelle C.J."/>
            <person name="Singh A."/>
            <person name="Wilkins M.J."/>
            <person name="Williams K.H."/>
            <person name="Banfield J.F."/>
        </authorList>
    </citation>
    <scope>NUCLEOTIDE SEQUENCE [LARGE SCALE GENOMIC DNA]</scope>
</reference>
<dbReference type="SUPFAM" id="SSF46785">
    <property type="entry name" value="Winged helix' DNA-binding domain"/>
    <property type="match status" value="1"/>
</dbReference>
<dbReference type="PANTHER" id="PTHR34293:SF1">
    <property type="entry name" value="HTH-TYPE TRANSCRIPTIONAL REGULATOR TRMBL2"/>
    <property type="match status" value="1"/>
</dbReference>
<dbReference type="STRING" id="1619044.UY92_C0010G0015"/>
<gene>
    <name evidence="2" type="ORF">UY92_C0010G0015</name>
</gene>
<protein>
    <submittedName>
        <fullName evidence="2">Transcriptional regulator, TrmB</fullName>
    </submittedName>
</protein>
<dbReference type="InterPro" id="IPR036388">
    <property type="entry name" value="WH-like_DNA-bd_sf"/>
</dbReference>
<evidence type="ECO:0000313" key="3">
    <source>
        <dbReference type="Proteomes" id="UP000033870"/>
    </source>
</evidence>
<dbReference type="Proteomes" id="UP000033870">
    <property type="component" value="Unassembled WGS sequence"/>
</dbReference>
<accession>A0A0G2B9I1</accession>
<name>A0A0G2B9I1_9BACT</name>
<dbReference type="InterPro" id="IPR036390">
    <property type="entry name" value="WH_DNA-bd_sf"/>
</dbReference>
<feature type="domain" description="Transcription regulator TrmB N-terminal" evidence="1">
    <location>
        <begin position="2"/>
        <end position="56"/>
    </location>
</feature>
<sequence>MYLAALQLGPASVQAIAEQAGLHRVSAYDILPSLITKGLLRQTARGKKRFFEAADPDEIYQSLHEKQIAYINLLPELRAIQSKGAQKPKVFYYEGKEMIWQAYYDRIRHDIPDKENLVYGTSAELLTLFPKGYEEFTKERIRRGIGARIIVEKSSSGLLEAKRAKDELREVRFLPAGQSFKSHTIIYGNRVMTVSWQSCILVIIEDQANADNQRLVWRMLWKGLKIPLVNK</sequence>
<dbReference type="EMBL" id="LCRX01000010">
    <property type="protein sequence ID" value="KKW42099.1"/>
    <property type="molecule type" value="Genomic_DNA"/>
</dbReference>
<dbReference type="AlphaFoldDB" id="A0A0G2B9I1"/>
<comment type="caution">
    <text evidence="2">The sequence shown here is derived from an EMBL/GenBank/DDBJ whole genome shotgun (WGS) entry which is preliminary data.</text>
</comment>